<feature type="transmembrane region" description="Helical" evidence="6">
    <location>
        <begin position="679"/>
        <end position="704"/>
    </location>
</feature>
<name>A0ABT3IVZ7_9BACT</name>
<dbReference type="InterPro" id="IPR050250">
    <property type="entry name" value="Macrolide_Exporter_MacB"/>
</dbReference>
<comment type="subcellular location">
    <subcellularLocation>
        <location evidence="1">Cell membrane</location>
        <topology evidence="1">Multi-pass membrane protein</topology>
    </subcellularLocation>
</comment>
<comment type="caution">
    <text evidence="9">The sequence shown here is derived from an EMBL/GenBank/DDBJ whole genome shotgun (WGS) entry which is preliminary data.</text>
</comment>
<dbReference type="Proteomes" id="UP001207742">
    <property type="component" value="Unassembled WGS sequence"/>
</dbReference>
<evidence type="ECO:0000256" key="4">
    <source>
        <dbReference type="ARBA" id="ARBA00022989"/>
    </source>
</evidence>
<organism evidence="9 10">
    <name type="scientific">Chitinophaga nivalis</name>
    <dbReference type="NCBI Taxonomy" id="2991709"/>
    <lineage>
        <taxon>Bacteria</taxon>
        <taxon>Pseudomonadati</taxon>
        <taxon>Bacteroidota</taxon>
        <taxon>Chitinophagia</taxon>
        <taxon>Chitinophagales</taxon>
        <taxon>Chitinophagaceae</taxon>
        <taxon>Chitinophaga</taxon>
    </lineage>
</organism>
<feature type="transmembrane region" description="Helical" evidence="6">
    <location>
        <begin position="435"/>
        <end position="454"/>
    </location>
</feature>
<gene>
    <name evidence="9" type="ORF">OL497_29745</name>
</gene>
<evidence type="ECO:0000259" key="8">
    <source>
        <dbReference type="Pfam" id="PF12704"/>
    </source>
</evidence>
<evidence type="ECO:0000259" key="7">
    <source>
        <dbReference type="Pfam" id="PF02687"/>
    </source>
</evidence>
<proteinExistence type="predicted"/>
<evidence type="ECO:0000313" key="10">
    <source>
        <dbReference type="Proteomes" id="UP001207742"/>
    </source>
</evidence>
<sequence>MWLNYLKIAWRNLRKQKVFAFVNMIGMSVALCAALLLSLTAYQQWSYDNFHENRDHIYQVYEEEYKANRIAKSMSVPDPLADVLRKEVAGVKYVTRVSNDNLPVRYGNNHYYFDIQMVDNDYLKMFTFPFVKGDPQNALQQLNQVVLTEKTAASLFRNEDPVGKTIEVNLQGKWRPFIVSGVAAALPDNSSISFEMLTRFENIPMYAELKNRWNESGYPVFMQLEPNVTTAAFDRQIKPLVHKYFAENIAELKKNGGVPDKNGELLVLKTISLNDFHLTPGNTYYSGLNQFYPWLMLILAFMITAIACINFINLSVARSFTRSNEVGLRKALGAQDKQLIFQFWSEAFLLCCFAFVISILLTCILLPHYNRIFRHRLTLGLFQHGWLLLSIVVGFFTITLLAGGYPAWKVSRLNIISVLKGKQNFSSSNGMQRSLIVVQFVVAIVLISCTVIIGQQLKFVQSAPLGFNSTQVISIPVDNAPVTAVTAMRSKLLMESEVTGVTAGQFNLGLGKDGSSGRWMRSFDYKGHSVGTQCIEVDYDYASTLDLKMVAGRDFSRDFGADTTCVVINELMAKQLGEADPIGSLIEMDDRRPLRVIGVVKNYHYESLHKKIEPLTISLAKPVDLSYIFVKVNTANPAVTIKKIEGMWKTLNPLSENAPSFLDENTDRLYRQEKRFSKIFINGAVLAVLISCMGLFAIAVLVMAQRKKEIGIRKVLGASVGSIVMLLAKDFLRLVIIAVIIATPAAWYFMQRWLKGFEFHVNIHWWVFAMTGAIALIIAFLTVSMQTVKAALANPIKSLNRD</sequence>
<evidence type="ECO:0000256" key="3">
    <source>
        <dbReference type="ARBA" id="ARBA00022692"/>
    </source>
</evidence>
<reference evidence="9 10" key="1">
    <citation type="submission" date="2022-10" db="EMBL/GenBank/DDBJ databases">
        <title>Chitinophaga nivalis PC15 sp. nov., isolated from Pyeongchang county, South Korea.</title>
        <authorList>
            <person name="Trinh H.N."/>
        </authorList>
    </citation>
    <scope>NUCLEOTIDE SEQUENCE [LARGE SCALE GENOMIC DNA]</scope>
    <source>
        <strain evidence="9 10">PC14</strain>
    </source>
</reference>
<dbReference type="InterPro" id="IPR003838">
    <property type="entry name" value="ABC3_permease_C"/>
</dbReference>
<dbReference type="RefSeq" id="WP_264734920.1">
    <property type="nucleotide sequence ID" value="NZ_JAPDNR010000001.1"/>
</dbReference>
<feature type="domain" description="MacB-like periplasmic core" evidence="8">
    <location>
        <begin position="441"/>
        <end position="603"/>
    </location>
</feature>
<keyword evidence="5 6" id="KW-0472">Membrane</keyword>
<feature type="domain" description="MacB-like periplasmic core" evidence="8">
    <location>
        <begin position="21"/>
        <end position="239"/>
    </location>
</feature>
<evidence type="ECO:0000256" key="6">
    <source>
        <dbReference type="SAM" id="Phobius"/>
    </source>
</evidence>
<dbReference type="Pfam" id="PF12704">
    <property type="entry name" value="MacB_PCD"/>
    <property type="match status" value="2"/>
</dbReference>
<dbReference type="Pfam" id="PF02687">
    <property type="entry name" value="FtsX"/>
    <property type="match status" value="2"/>
</dbReference>
<keyword evidence="2" id="KW-1003">Cell membrane</keyword>
<evidence type="ECO:0000256" key="2">
    <source>
        <dbReference type="ARBA" id="ARBA00022475"/>
    </source>
</evidence>
<dbReference type="EMBL" id="JAPDNS010000002">
    <property type="protein sequence ID" value="MCW3488114.1"/>
    <property type="molecule type" value="Genomic_DNA"/>
</dbReference>
<evidence type="ECO:0000313" key="9">
    <source>
        <dbReference type="EMBL" id="MCW3488114.1"/>
    </source>
</evidence>
<evidence type="ECO:0000256" key="5">
    <source>
        <dbReference type="ARBA" id="ARBA00023136"/>
    </source>
</evidence>
<keyword evidence="10" id="KW-1185">Reference proteome</keyword>
<feature type="transmembrane region" description="Helical" evidence="6">
    <location>
        <begin position="763"/>
        <end position="783"/>
    </location>
</feature>
<dbReference type="PANTHER" id="PTHR30572:SF18">
    <property type="entry name" value="ABC-TYPE MACROLIDE FAMILY EXPORT SYSTEM PERMEASE COMPONENT 2"/>
    <property type="match status" value="1"/>
</dbReference>
<protein>
    <submittedName>
        <fullName evidence="9">ABC transporter permease</fullName>
    </submittedName>
</protein>
<keyword evidence="3 6" id="KW-0812">Transmembrane</keyword>
<accession>A0ABT3IVZ7</accession>
<feature type="transmembrane region" description="Helical" evidence="6">
    <location>
        <begin position="387"/>
        <end position="408"/>
    </location>
</feature>
<feature type="transmembrane region" description="Helical" evidence="6">
    <location>
        <begin position="347"/>
        <end position="367"/>
    </location>
</feature>
<feature type="transmembrane region" description="Helical" evidence="6">
    <location>
        <begin position="291"/>
        <end position="312"/>
    </location>
</feature>
<feature type="domain" description="ABC3 transporter permease C-terminal" evidence="7">
    <location>
        <begin position="298"/>
        <end position="415"/>
    </location>
</feature>
<dbReference type="InterPro" id="IPR025857">
    <property type="entry name" value="MacB_PCD"/>
</dbReference>
<dbReference type="PANTHER" id="PTHR30572">
    <property type="entry name" value="MEMBRANE COMPONENT OF TRANSPORTER-RELATED"/>
    <property type="match status" value="1"/>
</dbReference>
<evidence type="ECO:0000256" key="1">
    <source>
        <dbReference type="ARBA" id="ARBA00004651"/>
    </source>
</evidence>
<feature type="domain" description="ABC3 transporter permease C-terminal" evidence="7">
    <location>
        <begin position="684"/>
        <end position="786"/>
    </location>
</feature>
<keyword evidence="4 6" id="KW-1133">Transmembrane helix</keyword>
<feature type="transmembrane region" description="Helical" evidence="6">
    <location>
        <begin position="731"/>
        <end position="751"/>
    </location>
</feature>